<proteinExistence type="predicted"/>
<name>A0A9W4RLC7_9PEZI</name>
<dbReference type="InterPro" id="IPR036864">
    <property type="entry name" value="Zn2-C6_fun-type_DNA-bd_sf"/>
</dbReference>
<organism evidence="8 9">
    <name type="scientific">Colletotrichum noveboracense</name>
    <dbReference type="NCBI Taxonomy" id="2664923"/>
    <lineage>
        <taxon>Eukaryota</taxon>
        <taxon>Fungi</taxon>
        <taxon>Dikarya</taxon>
        <taxon>Ascomycota</taxon>
        <taxon>Pezizomycotina</taxon>
        <taxon>Sordariomycetes</taxon>
        <taxon>Hypocreomycetidae</taxon>
        <taxon>Glomerellales</taxon>
        <taxon>Glomerellaceae</taxon>
        <taxon>Colletotrichum</taxon>
        <taxon>Colletotrichum gloeosporioides species complex</taxon>
    </lineage>
</organism>
<evidence type="ECO:0000313" key="9">
    <source>
        <dbReference type="Proteomes" id="UP001152533"/>
    </source>
</evidence>
<dbReference type="CDD" id="cd00067">
    <property type="entry name" value="GAL4"/>
    <property type="match status" value="1"/>
</dbReference>
<gene>
    <name evidence="8" type="ORF">CGXH109_LOCUS23686</name>
</gene>
<accession>A0A9W4RLC7</accession>
<keyword evidence="4" id="KW-0238">DNA-binding</keyword>
<feature type="domain" description="Zn(2)-C6 fungal-type" evidence="7">
    <location>
        <begin position="24"/>
        <end position="52"/>
    </location>
</feature>
<dbReference type="SMART" id="SM00066">
    <property type="entry name" value="GAL4"/>
    <property type="match status" value="1"/>
</dbReference>
<evidence type="ECO:0000256" key="4">
    <source>
        <dbReference type="ARBA" id="ARBA00023125"/>
    </source>
</evidence>
<dbReference type="GO" id="GO:0003677">
    <property type="term" value="F:DNA binding"/>
    <property type="evidence" value="ECO:0007669"/>
    <property type="project" value="UniProtKB-KW"/>
</dbReference>
<evidence type="ECO:0000256" key="1">
    <source>
        <dbReference type="ARBA" id="ARBA00022723"/>
    </source>
</evidence>
<dbReference type="PANTHER" id="PTHR36206">
    <property type="entry name" value="ASPERCRYPTIN BIOSYNTHESIS CLUSTER-SPECIFIC TRANSCRIPTION REGULATOR ATNN-RELATED"/>
    <property type="match status" value="1"/>
</dbReference>
<dbReference type="Proteomes" id="UP001152533">
    <property type="component" value="Unassembled WGS sequence"/>
</dbReference>
<evidence type="ECO:0000313" key="8">
    <source>
        <dbReference type="EMBL" id="CAI0643256.1"/>
    </source>
</evidence>
<evidence type="ECO:0000256" key="3">
    <source>
        <dbReference type="ARBA" id="ARBA00023015"/>
    </source>
</evidence>
<protein>
    <recommendedName>
        <fullName evidence="7">Zn(2)-C6 fungal-type domain-containing protein</fullName>
    </recommendedName>
</protein>
<reference evidence="8" key="1">
    <citation type="submission" date="2022-08" db="EMBL/GenBank/DDBJ databases">
        <authorList>
            <person name="Giroux E."/>
            <person name="Giroux E."/>
        </authorList>
    </citation>
    <scope>NUCLEOTIDE SEQUENCE</scope>
    <source>
        <strain evidence="8">H1091258</strain>
    </source>
</reference>
<keyword evidence="6" id="KW-0539">Nucleus</keyword>
<evidence type="ECO:0000256" key="5">
    <source>
        <dbReference type="ARBA" id="ARBA00023163"/>
    </source>
</evidence>
<sequence length="593" mass="66440">MVDETRVRGGPKPKSRAIVRVKTGCKTCRSRKIKCDETKPACRKCVLTGRTCDGYGIWDRGNRQTRSTAPGLSISIYNTHTGATSQLSDFEKRQFEWFMRRTTIKLTGVFHSGFWQSLVLQMSSTEPAVLHAMLALASAHEIELNGTTIEEHRPLDQGTRECNILRHYNKSIALLNTNLSSQNPTSIRAAIASCILFVCVEFVRRRFETGYAHLRSGLKLLEQLPRPSKDADSEVCPPPDALVEALLRLDVQTRLVKTAALQNAKLSAQIPRLDITVLTSFVSLDGARQQLDTILSAVYELQERARRQTPEDNVSHAFELLSAQQRLKNDLSVWLQTFNRVKGSWWTNLSSKEKVAYHLIPIYHTMAQIIVDTTLQPANESIYDKHLRQFESIISLSQSLLTFALPMMVEEMAYGLHPGFNFTADMGIIPPLYFLGLKCRNPYIRRQAIGVLATDEHQEGIWDAPLAAAIASEVMRLEEANFYDDLFSKSCDAASTAPKKRKSGTPVPPILPENCRVRDIQVHLPDGAADDLIMNGKSMRSNGSLESFTRRFNVKDKIWQSGFGWPTSASSQLPPSSDSSKASYSLDIGLDFF</sequence>
<comment type="caution">
    <text evidence="8">The sequence shown here is derived from an EMBL/GenBank/DDBJ whole genome shotgun (WGS) entry which is preliminary data.</text>
</comment>
<dbReference type="InterPro" id="IPR052360">
    <property type="entry name" value="Transcr_Regulatory_Proteins"/>
</dbReference>
<keyword evidence="9" id="KW-1185">Reference proteome</keyword>
<keyword evidence="5" id="KW-0804">Transcription</keyword>
<dbReference type="InterPro" id="IPR021858">
    <property type="entry name" value="Fun_TF"/>
</dbReference>
<dbReference type="EMBL" id="CAMGZC010000096">
    <property type="protein sequence ID" value="CAI0643256.1"/>
    <property type="molecule type" value="Genomic_DNA"/>
</dbReference>
<dbReference type="PROSITE" id="PS00463">
    <property type="entry name" value="ZN2_CY6_FUNGAL_1"/>
    <property type="match status" value="1"/>
</dbReference>
<dbReference type="SUPFAM" id="SSF57701">
    <property type="entry name" value="Zn2/Cys6 DNA-binding domain"/>
    <property type="match status" value="1"/>
</dbReference>
<dbReference type="Gene3D" id="4.10.240.10">
    <property type="entry name" value="Zn(2)-C6 fungal-type DNA-binding domain"/>
    <property type="match status" value="1"/>
</dbReference>
<dbReference type="Pfam" id="PF00172">
    <property type="entry name" value="Zn_clus"/>
    <property type="match status" value="1"/>
</dbReference>
<dbReference type="AlphaFoldDB" id="A0A9W4RLC7"/>
<keyword evidence="1" id="KW-0479">Metal-binding</keyword>
<keyword evidence="2" id="KW-0862">Zinc</keyword>
<keyword evidence="3" id="KW-0805">Transcription regulation</keyword>
<dbReference type="PANTHER" id="PTHR36206:SF16">
    <property type="entry name" value="TRANSCRIPTION FACTOR DOMAIN-CONTAINING PROTEIN-RELATED"/>
    <property type="match status" value="1"/>
</dbReference>
<evidence type="ECO:0000256" key="2">
    <source>
        <dbReference type="ARBA" id="ARBA00022833"/>
    </source>
</evidence>
<evidence type="ECO:0000256" key="6">
    <source>
        <dbReference type="ARBA" id="ARBA00023242"/>
    </source>
</evidence>
<dbReference type="GO" id="GO:0000981">
    <property type="term" value="F:DNA-binding transcription factor activity, RNA polymerase II-specific"/>
    <property type="evidence" value="ECO:0007669"/>
    <property type="project" value="InterPro"/>
</dbReference>
<dbReference type="PROSITE" id="PS50048">
    <property type="entry name" value="ZN2_CY6_FUNGAL_2"/>
    <property type="match status" value="1"/>
</dbReference>
<dbReference type="GO" id="GO:0008270">
    <property type="term" value="F:zinc ion binding"/>
    <property type="evidence" value="ECO:0007669"/>
    <property type="project" value="InterPro"/>
</dbReference>
<dbReference type="InterPro" id="IPR001138">
    <property type="entry name" value="Zn2Cys6_DnaBD"/>
</dbReference>
<dbReference type="Pfam" id="PF11951">
    <property type="entry name" value="Fungal_trans_2"/>
    <property type="match status" value="1"/>
</dbReference>
<evidence type="ECO:0000259" key="7">
    <source>
        <dbReference type="PROSITE" id="PS50048"/>
    </source>
</evidence>